<proteinExistence type="predicted"/>
<dbReference type="GeneID" id="31360532"/>
<name>D3B9A2_HETP5</name>
<dbReference type="InterPro" id="IPR023578">
    <property type="entry name" value="Ras_GEF_dom_sf"/>
</dbReference>
<dbReference type="InParanoid" id="D3B9A2"/>
<dbReference type="PANTHER" id="PTHR23113:SF99">
    <property type="entry name" value="RASGEF DOMAIN-CONTAINING PROTEIN"/>
    <property type="match status" value="1"/>
</dbReference>
<dbReference type="InterPro" id="IPR036964">
    <property type="entry name" value="RASGEF_cat_dom_sf"/>
</dbReference>
<reference evidence="5 6" key="1">
    <citation type="journal article" date="2011" name="Genome Res.">
        <title>Phylogeny-wide analysis of social amoeba genomes highlights ancient origins for complex intercellular communication.</title>
        <authorList>
            <person name="Heidel A.J."/>
            <person name="Lawal H.M."/>
            <person name="Felder M."/>
            <person name="Schilde C."/>
            <person name="Helps N.R."/>
            <person name="Tunggal B."/>
            <person name="Rivero F."/>
            <person name="John U."/>
            <person name="Schleicher M."/>
            <person name="Eichinger L."/>
            <person name="Platzer M."/>
            <person name="Noegel A.A."/>
            <person name="Schaap P."/>
            <person name="Gloeckner G."/>
        </authorList>
    </citation>
    <scope>NUCLEOTIDE SEQUENCE [LARGE SCALE GENOMIC DNA]</scope>
    <source>
        <strain evidence="6">ATCC 26659 / Pp 5 / PN500</strain>
    </source>
</reference>
<keyword evidence="6" id="KW-1185">Reference proteome</keyword>
<gene>
    <name evidence="5" type="ORF">PPL_05046</name>
</gene>
<dbReference type="GO" id="GO:0005085">
    <property type="term" value="F:guanyl-nucleotide exchange factor activity"/>
    <property type="evidence" value="ECO:0007669"/>
    <property type="project" value="UniProtKB-KW"/>
</dbReference>
<feature type="domain" description="Ras-GEF" evidence="4">
    <location>
        <begin position="131"/>
        <end position="323"/>
    </location>
</feature>
<dbReference type="Gene3D" id="1.10.840.10">
    <property type="entry name" value="Ras guanine-nucleotide exchange factors catalytic domain"/>
    <property type="match status" value="1"/>
</dbReference>
<dbReference type="RefSeq" id="XP_020433931.1">
    <property type="nucleotide sequence ID" value="XM_020575942.1"/>
</dbReference>
<dbReference type="PANTHER" id="PTHR23113">
    <property type="entry name" value="GUANINE NUCLEOTIDE EXCHANGE FACTOR"/>
    <property type="match status" value="1"/>
</dbReference>
<accession>D3B9A2</accession>
<dbReference type="GO" id="GO:0007264">
    <property type="term" value="P:small GTPase-mediated signal transduction"/>
    <property type="evidence" value="ECO:0007669"/>
    <property type="project" value="InterPro"/>
</dbReference>
<dbReference type="InterPro" id="IPR001895">
    <property type="entry name" value="RASGEF_cat_dom"/>
</dbReference>
<protein>
    <recommendedName>
        <fullName evidence="4">Ras-GEF domain-containing protein</fullName>
    </recommendedName>
</protein>
<evidence type="ECO:0000256" key="1">
    <source>
        <dbReference type="ARBA" id="ARBA00022658"/>
    </source>
</evidence>
<dbReference type="Proteomes" id="UP000001396">
    <property type="component" value="Unassembled WGS sequence"/>
</dbReference>
<dbReference type="Pfam" id="PF00617">
    <property type="entry name" value="RasGEF"/>
    <property type="match status" value="1"/>
</dbReference>
<dbReference type="SUPFAM" id="SSF48366">
    <property type="entry name" value="Ras GEF"/>
    <property type="match status" value="1"/>
</dbReference>
<evidence type="ECO:0000256" key="3">
    <source>
        <dbReference type="SAM" id="MobiDB-lite"/>
    </source>
</evidence>
<keyword evidence="1 2" id="KW-0344">Guanine-nucleotide releasing factor</keyword>
<dbReference type="SMART" id="SM00147">
    <property type="entry name" value="RasGEF"/>
    <property type="match status" value="1"/>
</dbReference>
<evidence type="ECO:0000256" key="2">
    <source>
        <dbReference type="PROSITE-ProRule" id="PRU00168"/>
    </source>
</evidence>
<dbReference type="STRING" id="670386.D3B9A2"/>
<feature type="compositionally biased region" description="Polar residues" evidence="3">
    <location>
        <begin position="24"/>
        <end position="38"/>
    </location>
</feature>
<dbReference type="PROSITE" id="PS50009">
    <property type="entry name" value="RASGEF_CAT"/>
    <property type="match status" value="1"/>
</dbReference>
<comment type="caution">
    <text evidence="5">The sequence shown here is derived from an EMBL/GenBank/DDBJ whole genome shotgun (WGS) entry which is preliminary data.</text>
</comment>
<evidence type="ECO:0000313" key="5">
    <source>
        <dbReference type="EMBL" id="EFA81814.1"/>
    </source>
</evidence>
<feature type="region of interest" description="Disordered" evidence="3">
    <location>
        <begin position="1"/>
        <end position="44"/>
    </location>
</feature>
<dbReference type="InterPro" id="IPR008937">
    <property type="entry name" value="Ras-like_GEF"/>
</dbReference>
<sequence>MKKSTRSNKFSGPRVPQKGDEEQSVPQAVTKISPTSTGPPVINPYGHPNIMVSMKHSLRFCEEHLKSDFPEIFSAIKLVLIHKMVNSDDNNNNNNNNNNSNINISSNDLKIHNQLSNHSIKLDIDFLAEEPASVVAKRLTLMERDLYLSIPNEEYYADLWIYEDLEYKTPNIDRFKQHSEMITRTVIKEVTSASPDGDERIKRISRFIEIASELTLIKNFNGAYEILHAIDQLIGTKSGKKELWDNLPPAALSIYSQLIYKYSSADNYKSIILIDFTNIIQSSSEYIGNIEDKIIEFDRYWRLWQLISDYHRCSENYQIDDIF</sequence>
<organism evidence="5 6">
    <name type="scientific">Heterostelium pallidum (strain ATCC 26659 / Pp 5 / PN500)</name>
    <name type="common">Cellular slime mold</name>
    <name type="synonym">Polysphondylium pallidum</name>
    <dbReference type="NCBI Taxonomy" id="670386"/>
    <lineage>
        <taxon>Eukaryota</taxon>
        <taxon>Amoebozoa</taxon>
        <taxon>Evosea</taxon>
        <taxon>Eumycetozoa</taxon>
        <taxon>Dictyostelia</taxon>
        <taxon>Acytosteliales</taxon>
        <taxon>Acytosteliaceae</taxon>
        <taxon>Heterostelium</taxon>
    </lineage>
</organism>
<dbReference type="AlphaFoldDB" id="D3B9A2"/>
<evidence type="ECO:0000259" key="4">
    <source>
        <dbReference type="PROSITE" id="PS50009"/>
    </source>
</evidence>
<evidence type="ECO:0000313" key="6">
    <source>
        <dbReference type="Proteomes" id="UP000001396"/>
    </source>
</evidence>
<dbReference type="EMBL" id="ADBJ01000022">
    <property type="protein sequence ID" value="EFA81814.1"/>
    <property type="molecule type" value="Genomic_DNA"/>
</dbReference>